<protein>
    <submittedName>
        <fullName evidence="3">Uncharacterized protein</fullName>
    </submittedName>
</protein>
<gene>
    <name evidence="3" type="ORF">J5N97_029008</name>
</gene>
<sequence length="257" mass="29730">MDLPAETDEYIRESIEGSLGLAVPSRTLRLKLLASEDDRRRLQDQIFVLHDRLKDADKRLDLCRAEASMNAQALRRCVEEKEAIASAYADMVSHCDKLEKECSLYERDLERIMDTCDELGRENEELKARLNENTAMMRLIAEVESLKKDKDHLRMNLCTAEDEVKVLDEENKFLDEENKRLLRHLNKERHHQGSDSKHTGSTSAKGKRKSRLKDNSPEQQAIDFNRSDSPRQPFSPLQLNSPDPRLHKKQNGFTNTD</sequence>
<organism evidence="3 4">
    <name type="scientific">Dioscorea zingiberensis</name>
    <dbReference type="NCBI Taxonomy" id="325984"/>
    <lineage>
        <taxon>Eukaryota</taxon>
        <taxon>Viridiplantae</taxon>
        <taxon>Streptophyta</taxon>
        <taxon>Embryophyta</taxon>
        <taxon>Tracheophyta</taxon>
        <taxon>Spermatophyta</taxon>
        <taxon>Magnoliopsida</taxon>
        <taxon>Liliopsida</taxon>
        <taxon>Dioscoreales</taxon>
        <taxon>Dioscoreaceae</taxon>
        <taxon>Dioscorea</taxon>
    </lineage>
</organism>
<feature type="compositionally biased region" description="Polar residues" evidence="2">
    <location>
        <begin position="230"/>
        <end position="241"/>
    </location>
</feature>
<reference evidence="3" key="2">
    <citation type="journal article" date="2022" name="Hortic Res">
        <title>The genome of Dioscorea zingiberensis sheds light on the biosynthesis, origin and evolution of the medicinally important diosgenin saponins.</title>
        <authorList>
            <person name="Li Y."/>
            <person name="Tan C."/>
            <person name="Li Z."/>
            <person name="Guo J."/>
            <person name="Li S."/>
            <person name="Chen X."/>
            <person name="Wang C."/>
            <person name="Dai X."/>
            <person name="Yang H."/>
            <person name="Song W."/>
            <person name="Hou L."/>
            <person name="Xu J."/>
            <person name="Tong Z."/>
            <person name="Xu A."/>
            <person name="Yuan X."/>
            <person name="Wang W."/>
            <person name="Yang Q."/>
            <person name="Chen L."/>
            <person name="Sun Z."/>
            <person name="Wang K."/>
            <person name="Pan B."/>
            <person name="Chen J."/>
            <person name="Bao Y."/>
            <person name="Liu F."/>
            <person name="Qi X."/>
            <person name="Gang D.R."/>
            <person name="Wen J."/>
            <person name="Li J."/>
        </authorList>
    </citation>
    <scope>NUCLEOTIDE SEQUENCE</scope>
    <source>
        <strain evidence="3">Dzin_1.0</strain>
    </source>
</reference>
<dbReference type="OrthoDB" id="1913731at2759"/>
<dbReference type="EMBL" id="JAGGNH010000009">
    <property type="protein sequence ID" value="KAJ0963886.1"/>
    <property type="molecule type" value="Genomic_DNA"/>
</dbReference>
<dbReference type="AlphaFoldDB" id="A0A9D5H595"/>
<feature type="coiled-coil region" evidence="1">
    <location>
        <begin position="95"/>
        <end position="184"/>
    </location>
</feature>
<evidence type="ECO:0000256" key="2">
    <source>
        <dbReference type="SAM" id="MobiDB-lite"/>
    </source>
</evidence>
<evidence type="ECO:0000256" key="1">
    <source>
        <dbReference type="SAM" id="Coils"/>
    </source>
</evidence>
<accession>A0A9D5H595</accession>
<name>A0A9D5H595_9LILI</name>
<dbReference type="PANTHER" id="PTHR35689:SF1">
    <property type="entry name" value="EARLY ENDOSOME ANTIGEN"/>
    <property type="match status" value="1"/>
</dbReference>
<comment type="caution">
    <text evidence="3">The sequence shown here is derived from an EMBL/GenBank/DDBJ whole genome shotgun (WGS) entry which is preliminary data.</text>
</comment>
<proteinExistence type="predicted"/>
<dbReference type="PANTHER" id="PTHR35689">
    <property type="entry name" value="EARLY ENDOSOME ANTIGEN"/>
    <property type="match status" value="1"/>
</dbReference>
<dbReference type="Proteomes" id="UP001085076">
    <property type="component" value="Miscellaneous, Linkage group lg09"/>
</dbReference>
<feature type="region of interest" description="Disordered" evidence="2">
    <location>
        <begin position="187"/>
        <end position="257"/>
    </location>
</feature>
<keyword evidence="1" id="KW-0175">Coiled coil</keyword>
<reference evidence="3" key="1">
    <citation type="submission" date="2021-03" db="EMBL/GenBank/DDBJ databases">
        <authorList>
            <person name="Li Z."/>
            <person name="Yang C."/>
        </authorList>
    </citation>
    <scope>NUCLEOTIDE SEQUENCE</scope>
    <source>
        <strain evidence="3">Dzin_1.0</strain>
        <tissue evidence="3">Leaf</tissue>
    </source>
</reference>
<keyword evidence="4" id="KW-1185">Reference proteome</keyword>
<evidence type="ECO:0000313" key="4">
    <source>
        <dbReference type="Proteomes" id="UP001085076"/>
    </source>
</evidence>
<evidence type="ECO:0000313" key="3">
    <source>
        <dbReference type="EMBL" id="KAJ0963886.1"/>
    </source>
</evidence>